<keyword evidence="10" id="KW-0238">DNA-binding</keyword>
<dbReference type="AlphaFoldDB" id="Q9M7Q0"/>
<reference evidence="12" key="1">
    <citation type="submission" date="1998-11" db="EMBL/GenBank/DDBJ databases">
        <title>Sequence signatures of flowering plant geminiviruses are found in dsDNA plasmids of the evolutionarily ancient red alga Porphyra.</title>
        <authorList>
            <person name="Moon D.A."/>
            <person name="Goff L.G."/>
        </authorList>
    </citation>
    <scope>NUCLEOTIDE SEQUENCE</scope>
</reference>
<dbReference type="GO" id="GO:0046872">
    <property type="term" value="F:metal ion binding"/>
    <property type="evidence" value="ECO:0007669"/>
    <property type="project" value="UniProtKB-KW"/>
</dbReference>
<dbReference type="InterPro" id="IPR027417">
    <property type="entry name" value="P-loop_NTPase"/>
</dbReference>
<dbReference type="Gene3D" id="3.40.1310.20">
    <property type="match status" value="1"/>
</dbReference>
<sequence>MLPSNRSKKSFRIAAKTFFLTYPCQSGLTKELILLELGKIITDIHSVVMSKERGESGDGYDHFHVLLEAKSRKNYKSPRCFDILGVHGKYETVKSKKKALKYICKEGDVLSEGVDVESALLSTFKKPFDRFMFRCRYLSENPSVLISRSRNSSSYVQDDFEIYNDYLISPKKYKQYILESVKVSTSPPKRLWIHKLKMDELMIWAKTIVSNDHISKSLYIHGASGVGKTNMARLMFDDKMFIVKHVDKLKEADVESSVAIGFDDVNLNTDKYTREDCINIVDPEVGSQINVKNSMVSLESYVPKVFISNFLPERVYKGYDEAVERRLKVIYLESAEGLVQAIYKHEKDVPLESKSDYVEMHESTFKYLVDWVQGKRGL</sequence>
<dbReference type="GO" id="GO:0000166">
    <property type="term" value="F:nucleotide binding"/>
    <property type="evidence" value="ECO:0007669"/>
    <property type="project" value="UniProtKB-KW"/>
</dbReference>
<evidence type="ECO:0000256" key="3">
    <source>
        <dbReference type="ARBA" id="ARBA00022705"/>
    </source>
</evidence>
<evidence type="ECO:0000256" key="10">
    <source>
        <dbReference type="ARBA" id="ARBA00023125"/>
    </source>
</evidence>
<dbReference type="PRINTS" id="PR00228">
    <property type="entry name" value="GEMCOATCLVL1"/>
</dbReference>
<dbReference type="Gene3D" id="3.40.50.300">
    <property type="entry name" value="P-loop containing nucleotide triphosphate hydrolases"/>
    <property type="match status" value="1"/>
</dbReference>
<evidence type="ECO:0000313" key="12">
    <source>
        <dbReference type="EMBL" id="AAF36422.1"/>
    </source>
</evidence>
<evidence type="ECO:0000256" key="4">
    <source>
        <dbReference type="ARBA" id="ARBA00022722"/>
    </source>
</evidence>
<evidence type="ECO:0000256" key="5">
    <source>
        <dbReference type="ARBA" id="ARBA00022723"/>
    </source>
</evidence>
<proteinExistence type="predicted"/>
<keyword evidence="2" id="KW-0548">Nucleotidyltransferase</keyword>
<organism evidence="12">
    <name type="scientific">Pyropia pulchra</name>
    <dbReference type="NCBI Taxonomy" id="60925"/>
    <lineage>
        <taxon>Eukaryota</taxon>
        <taxon>Rhodophyta</taxon>
        <taxon>Bangiophyceae</taxon>
        <taxon>Bangiales</taxon>
        <taxon>Bangiaceae</taxon>
        <taxon>Pyropia</taxon>
    </lineage>
</organism>
<feature type="domain" description="CRESS-DNA virus Rep endonuclease" evidence="11">
    <location>
        <begin position="12"/>
        <end position="115"/>
    </location>
</feature>
<keyword evidence="5" id="KW-0479">Metal-binding</keyword>
<dbReference type="SUPFAM" id="SSF52540">
    <property type="entry name" value="P-loop containing nucleoside triphosphate hydrolases"/>
    <property type="match status" value="1"/>
</dbReference>
<evidence type="ECO:0000256" key="8">
    <source>
        <dbReference type="ARBA" id="ARBA00022801"/>
    </source>
</evidence>
<dbReference type="GO" id="GO:0005198">
    <property type="term" value="F:structural molecule activity"/>
    <property type="evidence" value="ECO:0007669"/>
    <property type="project" value="InterPro"/>
</dbReference>
<dbReference type="GO" id="GO:0003677">
    <property type="term" value="F:DNA binding"/>
    <property type="evidence" value="ECO:0007669"/>
    <property type="project" value="UniProtKB-KW"/>
</dbReference>
<keyword evidence="8" id="KW-0378">Hydrolase</keyword>
<dbReference type="EMBL" id="AF106326">
    <property type="protein sequence ID" value="AAF36422.1"/>
    <property type="molecule type" value="Genomic_DNA"/>
</dbReference>
<dbReference type="InterPro" id="IPR049912">
    <property type="entry name" value="CRESS_DNA_REP"/>
</dbReference>
<dbReference type="InterPro" id="IPR001301">
    <property type="entry name" value="Gemini_AL1_CLV"/>
</dbReference>
<evidence type="ECO:0000256" key="1">
    <source>
        <dbReference type="ARBA" id="ARBA00022679"/>
    </source>
</evidence>
<evidence type="ECO:0000256" key="9">
    <source>
        <dbReference type="ARBA" id="ARBA00023124"/>
    </source>
</evidence>
<dbReference type="GO" id="GO:0004519">
    <property type="term" value="F:endonuclease activity"/>
    <property type="evidence" value="ECO:0007669"/>
    <property type="project" value="UniProtKB-KW"/>
</dbReference>
<keyword evidence="9" id="KW-0190">Covalent protein-DNA linkage</keyword>
<keyword evidence="7" id="KW-0255">Endonuclease</keyword>
<dbReference type="SUPFAM" id="SSF55464">
    <property type="entry name" value="Origin of replication-binding domain, RBD-like"/>
    <property type="match status" value="1"/>
</dbReference>
<dbReference type="GO" id="GO:0016787">
    <property type="term" value="F:hydrolase activity"/>
    <property type="evidence" value="ECO:0007669"/>
    <property type="project" value="UniProtKB-KW"/>
</dbReference>
<dbReference type="GO" id="GO:0006260">
    <property type="term" value="P:DNA replication"/>
    <property type="evidence" value="ECO:0007669"/>
    <property type="project" value="UniProtKB-KW"/>
</dbReference>
<evidence type="ECO:0000256" key="2">
    <source>
        <dbReference type="ARBA" id="ARBA00022695"/>
    </source>
</evidence>
<dbReference type="GO" id="GO:0016779">
    <property type="term" value="F:nucleotidyltransferase activity"/>
    <property type="evidence" value="ECO:0007669"/>
    <property type="project" value="UniProtKB-KW"/>
</dbReference>
<dbReference type="PROSITE" id="PS52020">
    <property type="entry name" value="CRESS_DNA_REP"/>
    <property type="match status" value="1"/>
</dbReference>
<name>Q9M7Q0_9RHOD</name>
<dbReference type="Pfam" id="PF00799">
    <property type="entry name" value="Gemini_AL1"/>
    <property type="match status" value="1"/>
</dbReference>
<keyword evidence="6" id="KW-0547">Nucleotide-binding</keyword>
<keyword evidence="3" id="KW-0235">DNA replication</keyword>
<keyword evidence="1" id="KW-0808">Transferase</keyword>
<evidence type="ECO:0000259" key="11">
    <source>
        <dbReference type="PROSITE" id="PS52020"/>
    </source>
</evidence>
<accession>Q9M7Q0</accession>
<keyword evidence="4" id="KW-0540">Nuclease</keyword>
<evidence type="ECO:0000256" key="6">
    <source>
        <dbReference type="ARBA" id="ARBA00022741"/>
    </source>
</evidence>
<evidence type="ECO:0000256" key="7">
    <source>
        <dbReference type="ARBA" id="ARBA00022759"/>
    </source>
</evidence>
<protein>
    <submittedName>
        <fullName evidence="12">Replicase</fullName>
    </submittedName>
</protein>